<comment type="caution">
    <text evidence="2">The sequence shown here is derived from an EMBL/GenBank/DDBJ whole genome shotgun (WGS) entry which is preliminary data.</text>
</comment>
<evidence type="ECO:0000256" key="1">
    <source>
        <dbReference type="SAM" id="Phobius"/>
    </source>
</evidence>
<feature type="transmembrane region" description="Helical" evidence="1">
    <location>
        <begin position="153"/>
        <end position="175"/>
    </location>
</feature>
<dbReference type="AlphaFoldDB" id="A0A1G2PEG3"/>
<reference evidence="2 3" key="1">
    <citation type="journal article" date="2016" name="Nat. Commun.">
        <title>Thousands of microbial genomes shed light on interconnected biogeochemical processes in an aquifer system.</title>
        <authorList>
            <person name="Anantharaman K."/>
            <person name="Brown C.T."/>
            <person name="Hug L.A."/>
            <person name="Sharon I."/>
            <person name="Castelle C.J."/>
            <person name="Probst A.J."/>
            <person name="Thomas B.C."/>
            <person name="Singh A."/>
            <person name="Wilkins M.J."/>
            <person name="Karaoz U."/>
            <person name="Brodie E.L."/>
            <person name="Williams K.H."/>
            <person name="Hubbard S.S."/>
            <person name="Banfield J.F."/>
        </authorList>
    </citation>
    <scope>NUCLEOTIDE SEQUENCE [LARGE SCALE GENOMIC DNA]</scope>
</reference>
<dbReference type="Proteomes" id="UP000178869">
    <property type="component" value="Unassembled WGS sequence"/>
</dbReference>
<proteinExistence type="predicted"/>
<organism evidence="2 3">
    <name type="scientific">Candidatus Terrybacteria bacterium RIFCSPHIGHO2_01_FULL_43_35</name>
    <dbReference type="NCBI Taxonomy" id="1802361"/>
    <lineage>
        <taxon>Bacteria</taxon>
        <taxon>Candidatus Terryibacteriota</taxon>
    </lineage>
</organism>
<evidence type="ECO:0000313" key="2">
    <source>
        <dbReference type="EMBL" id="OHA46673.1"/>
    </source>
</evidence>
<sequence length="184" mass="19716">MAEEAALNMDGTQDVEMQRQAQLRRARLQAVRQQGINKAIDTATGGVKKFTPQGFALRQVAKRVASKATAPQDNEDQRSSGLRHSRIQSLRQQGIGAVIDAATSGVKQFTPQGFVLRHVVKRLLSNPLALGFLVPFLIIGGLVFGIMMLFVPFIIIILLVVGTVGGVAGFIGDALTNIGHALGF</sequence>
<accession>A0A1G2PEG3</accession>
<keyword evidence="1" id="KW-1133">Transmembrane helix</keyword>
<gene>
    <name evidence="2" type="ORF">A2828_02095</name>
</gene>
<keyword evidence="1" id="KW-0812">Transmembrane</keyword>
<keyword evidence="1" id="KW-0472">Membrane</keyword>
<name>A0A1G2PEG3_9BACT</name>
<protein>
    <submittedName>
        <fullName evidence="2">Uncharacterized protein</fullName>
    </submittedName>
</protein>
<dbReference type="EMBL" id="MHSR01000013">
    <property type="protein sequence ID" value="OHA46673.1"/>
    <property type="molecule type" value="Genomic_DNA"/>
</dbReference>
<evidence type="ECO:0000313" key="3">
    <source>
        <dbReference type="Proteomes" id="UP000178869"/>
    </source>
</evidence>
<feature type="transmembrane region" description="Helical" evidence="1">
    <location>
        <begin position="127"/>
        <end position="147"/>
    </location>
</feature>